<dbReference type="PANTHER" id="PTHR30603">
    <property type="entry name" value="RNA POLYMERASE SIGMA FACTOR RPO"/>
    <property type="match status" value="1"/>
</dbReference>
<dbReference type="InterPro" id="IPR013325">
    <property type="entry name" value="RNA_pol_sigma_r2"/>
</dbReference>
<dbReference type="SUPFAM" id="SSF88659">
    <property type="entry name" value="Sigma3 and sigma4 domains of RNA polymerase sigma factors"/>
    <property type="match status" value="2"/>
</dbReference>
<evidence type="ECO:0000256" key="3">
    <source>
        <dbReference type="ARBA" id="ARBA00023082"/>
    </source>
</evidence>
<dbReference type="InterPro" id="IPR000943">
    <property type="entry name" value="RNA_pol_sigma70"/>
</dbReference>
<dbReference type="PROSITE" id="PS00716">
    <property type="entry name" value="SIGMA70_2"/>
    <property type="match status" value="1"/>
</dbReference>
<dbReference type="InterPro" id="IPR050239">
    <property type="entry name" value="Sigma-70_RNA_pol_init_factors"/>
</dbReference>
<keyword evidence="3 6" id="KW-0731">Sigma factor</keyword>
<sequence length="261" mass="29943">MSSTRLLEMNLPRFPLLGDKEMRNLLKRAQSGDGDARERLVNCNLKLVFNLVQRFNNRGYELEDLFQIGCIGLMKAIDKFDLTYDVKFSTYAVPMIVGEIRRFLRDDSPVKVSRSLKETAYKIQQTRDRLTARLGRDPSINEIAEELGFGREEVVNALEAAQTPTSIYETLHQDDGDPIYILDQLSSESDGDSPWLEKLAIKQLLISLPERDRQILLWRFFEDKTQSEVALRLGLSQVQVSRLERQALKKLKDSMTQSSGL</sequence>
<keyword evidence="4 6" id="KW-0238">DNA-binding</keyword>
<evidence type="ECO:0000259" key="8">
    <source>
        <dbReference type="PROSITE" id="PS00716"/>
    </source>
</evidence>
<protein>
    <recommendedName>
        <fullName evidence="6">RNA polymerase sigma factor</fullName>
    </recommendedName>
</protein>
<dbReference type="OrthoDB" id="9809557at2"/>
<feature type="domain" description="RNA polymerase sigma-70" evidence="8">
    <location>
        <begin position="225"/>
        <end position="251"/>
    </location>
</feature>
<dbReference type="NCBIfam" id="TIGR02980">
    <property type="entry name" value="SigBFG"/>
    <property type="match status" value="1"/>
</dbReference>
<dbReference type="Proteomes" id="UP000183997">
    <property type="component" value="Unassembled WGS sequence"/>
</dbReference>
<dbReference type="InterPro" id="IPR013324">
    <property type="entry name" value="RNA_pol_sigma_r3/r4-like"/>
</dbReference>
<evidence type="ECO:0000256" key="5">
    <source>
        <dbReference type="ARBA" id="ARBA00023163"/>
    </source>
</evidence>
<dbReference type="PROSITE" id="PS00715">
    <property type="entry name" value="SIGMA70_1"/>
    <property type="match status" value="1"/>
</dbReference>
<dbReference type="Gene3D" id="1.10.10.10">
    <property type="entry name" value="Winged helix-like DNA-binding domain superfamily/Winged helix DNA-binding domain"/>
    <property type="match status" value="2"/>
</dbReference>
<keyword evidence="10" id="KW-1185">Reference proteome</keyword>
<dbReference type="InterPro" id="IPR014236">
    <property type="entry name" value="RNA_pol_sigma-F"/>
</dbReference>
<dbReference type="PRINTS" id="PR00046">
    <property type="entry name" value="SIGMA70FCT"/>
</dbReference>
<organism evidence="9 10">
    <name type="scientific">Desulforamulus aeronauticus DSM 10349</name>
    <dbReference type="NCBI Taxonomy" id="1121421"/>
    <lineage>
        <taxon>Bacteria</taxon>
        <taxon>Bacillati</taxon>
        <taxon>Bacillota</taxon>
        <taxon>Clostridia</taxon>
        <taxon>Eubacteriales</taxon>
        <taxon>Peptococcaceae</taxon>
        <taxon>Desulforamulus</taxon>
    </lineage>
</organism>
<dbReference type="PIRSF" id="PIRSF000770">
    <property type="entry name" value="RNA_pol_sigma-SigE/K"/>
    <property type="match status" value="1"/>
</dbReference>
<dbReference type="NCBIfam" id="TIGR02885">
    <property type="entry name" value="spore_sigF"/>
    <property type="match status" value="1"/>
</dbReference>
<dbReference type="RefSeq" id="WP_072910707.1">
    <property type="nucleotide sequence ID" value="NZ_FRAR01000006.1"/>
</dbReference>
<dbReference type="NCBIfam" id="TIGR02937">
    <property type="entry name" value="sigma70-ECF"/>
    <property type="match status" value="1"/>
</dbReference>
<dbReference type="GO" id="GO:0030435">
    <property type="term" value="P:sporulation resulting in formation of a cellular spore"/>
    <property type="evidence" value="ECO:0007669"/>
    <property type="project" value="UniProtKB-KW"/>
</dbReference>
<name>A0A1M6PCR3_9FIRM</name>
<dbReference type="Gene3D" id="1.20.120.1810">
    <property type="match status" value="1"/>
</dbReference>
<evidence type="ECO:0000259" key="7">
    <source>
        <dbReference type="PROSITE" id="PS00715"/>
    </source>
</evidence>
<dbReference type="STRING" id="1121421.SAMN02745123_00500"/>
<evidence type="ECO:0000256" key="2">
    <source>
        <dbReference type="ARBA" id="ARBA00023015"/>
    </source>
</evidence>
<feature type="domain" description="RNA polymerase sigma-70" evidence="7">
    <location>
        <begin position="64"/>
        <end position="77"/>
    </location>
</feature>
<dbReference type="Pfam" id="PF04545">
    <property type="entry name" value="Sigma70_r4"/>
    <property type="match status" value="1"/>
</dbReference>
<dbReference type="InterPro" id="IPR007627">
    <property type="entry name" value="RNA_pol_sigma70_r2"/>
</dbReference>
<dbReference type="PANTHER" id="PTHR30603:SF19">
    <property type="entry name" value="RNA POLYMERASE SIGMA-F FACTOR"/>
    <property type="match status" value="1"/>
</dbReference>
<evidence type="ECO:0000256" key="4">
    <source>
        <dbReference type="ARBA" id="ARBA00023125"/>
    </source>
</evidence>
<dbReference type="GO" id="GO:0006352">
    <property type="term" value="P:DNA-templated transcription initiation"/>
    <property type="evidence" value="ECO:0007669"/>
    <property type="project" value="InterPro"/>
</dbReference>
<dbReference type="SUPFAM" id="SSF88946">
    <property type="entry name" value="Sigma2 domain of RNA polymerase sigma factors"/>
    <property type="match status" value="1"/>
</dbReference>
<evidence type="ECO:0000313" key="10">
    <source>
        <dbReference type="Proteomes" id="UP000183997"/>
    </source>
</evidence>
<reference evidence="10" key="1">
    <citation type="submission" date="2016-11" db="EMBL/GenBank/DDBJ databases">
        <authorList>
            <person name="Varghese N."/>
            <person name="Submissions S."/>
        </authorList>
    </citation>
    <scope>NUCLEOTIDE SEQUENCE [LARGE SCALE GENOMIC DNA]</scope>
    <source>
        <strain evidence="10">DSM 10349</strain>
    </source>
</reference>
<dbReference type="CDD" id="cd06171">
    <property type="entry name" value="Sigma70_r4"/>
    <property type="match status" value="1"/>
</dbReference>
<evidence type="ECO:0000256" key="6">
    <source>
        <dbReference type="RuleBase" id="RU362124"/>
    </source>
</evidence>
<keyword evidence="2 6" id="KW-0805">Transcription regulation</keyword>
<evidence type="ECO:0000256" key="1">
    <source>
        <dbReference type="ARBA" id="ARBA00022969"/>
    </source>
</evidence>
<dbReference type="GO" id="GO:0016987">
    <property type="term" value="F:sigma factor activity"/>
    <property type="evidence" value="ECO:0007669"/>
    <property type="project" value="UniProtKB-KW"/>
</dbReference>
<dbReference type="Pfam" id="PF04539">
    <property type="entry name" value="Sigma70_r3"/>
    <property type="match status" value="1"/>
</dbReference>
<accession>A0A1M6PCR3</accession>
<comment type="similarity">
    <text evidence="6">Belongs to the sigma-70 factor family.</text>
</comment>
<dbReference type="EMBL" id="FRAR01000006">
    <property type="protein sequence ID" value="SHK05660.1"/>
    <property type="molecule type" value="Genomic_DNA"/>
</dbReference>
<dbReference type="InterPro" id="IPR014284">
    <property type="entry name" value="RNA_pol_sigma-70_dom"/>
</dbReference>
<dbReference type="GO" id="GO:0003677">
    <property type="term" value="F:DNA binding"/>
    <property type="evidence" value="ECO:0007669"/>
    <property type="project" value="UniProtKB-KW"/>
</dbReference>
<keyword evidence="1" id="KW-0749">Sporulation</keyword>
<dbReference type="NCBIfam" id="NF004052">
    <property type="entry name" value="PRK05572.1"/>
    <property type="match status" value="1"/>
</dbReference>
<dbReference type="Pfam" id="PF04542">
    <property type="entry name" value="Sigma70_r2"/>
    <property type="match status" value="1"/>
</dbReference>
<gene>
    <name evidence="9" type="ORF">SAMN02745123_00500</name>
</gene>
<dbReference type="InterPro" id="IPR014322">
    <property type="entry name" value="RNA_pol_sigma-B/F/G"/>
</dbReference>
<dbReference type="InterPro" id="IPR007624">
    <property type="entry name" value="RNA_pol_sigma70_r3"/>
</dbReference>
<dbReference type="AlphaFoldDB" id="A0A1M6PCR3"/>
<proteinExistence type="inferred from homology"/>
<dbReference type="InterPro" id="IPR007630">
    <property type="entry name" value="RNA_pol_sigma70_r4"/>
</dbReference>
<dbReference type="InterPro" id="IPR036388">
    <property type="entry name" value="WH-like_DNA-bd_sf"/>
</dbReference>
<evidence type="ECO:0000313" key="9">
    <source>
        <dbReference type="EMBL" id="SHK05660.1"/>
    </source>
</evidence>
<keyword evidence="5 6" id="KW-0804">Transcription</keyword>
<comment type="function">
    <text evidence="6">Sigma factors are initiation factors that promote the attachment of RNA polymerase to specific initiation sites and are then released.</text>
</comment>